<evidence type="ECO:0000313" key="3">
    <source>
        <dbReference type="Proteomes" id="UP000036464"/>
    </source>
</evidence>
<gene>
    <name evidence="2" type="ORF">ABW16_21475</name>
</gene>
<reference evidence="2 3" key="1">
    <citation type="submission" date="2015-05" db="EMBL/GenBank/DDBJ databases">
        <title>Genome sequence of Mycobacterium heraklionense Davo strain.</title>
        <authorList>
            <person name="Greninger A.L."/>
            <person name="Cunningham G."/>
            <person name="Miller S."/>
        </authorList>
    </citation>
    <scope>NUCLEOTIDE SEQUENCE [LARGE SCALE GENOMIC DNA]</scope>
    <source>
        <strain evidence="2 3">Davo</strain>
    </source>
</reference>
<evidence type="ECO:0000313" key="2">
    <source>
        <dbReference type="EMBL" id="KLO25886.1"/>
    </source>
</evidence>
<dbReference type="InterPro" id="IPR056911">
    <property type="entry name" value="Phage_Znf_bind_put"/>
</dbReference>
<accession>A0ABR5FA23</accession>
<sequence>MRDWSATRVRADALTVDCPDCHAPAGEGCRTAHGPLMAFPAHTKRMRIPQNRTVETDGSGE</sequence>
<comment type="caution">
    <text evidence="2">The sequence shown here is derived from an EMBL/GenBank/DDBJ whole genome shotgun (WGS) entry which is preliminary data.</text>
</comment>
<organism evidence="2 3">
    <name type="scientific">Mycolicibacter heraklionensis</name>
    <dbReference type="NCBI Taxonomy" id="512402"/>
    <lineage>
        <taxon>Bacteria</taxon>
        <taxon>Bacillati</taxon>
        <taxon>Actinomycetota</taxon>
        <taxon>Actinomycetes</taxon>
        <taxon>Mycobacteriales</taxon>
        <taxon>Mycobacteriaceae</taxon>
        <taxon>Mycolicibacter</taxon>
    </lineage>
</organism>
<keyword evidence="3" id="KW-1185">Reference proteome</keyword>
<name>A0ABR5FA23_9MYCO</name>
<dbReference type="Pfam" id="PF24623">
    <property type="entry name" value="Phage_zn_bind_8"/>
    <property type="match status" value="1"/>
</dbReference>
<feature type="domain" description="DNA-binding phage zinc finger" evidence="1">
    <location>
        <begin position="6"/>
        <end position="47"/>
    </location>
</feature>
<dbReference type="Proteomes" id="UP000036464">
    <property type="component" value="Unassembled WGS sequence"/>
</dbReference>
<proteinExistence type="predicted"/>
<protein>
    <recommendedName>
        <fullName evidence="1">DNA-binding phage zinc finger domain-containing protein</fullName>
    </recommendedName>
</protein>
<evidence type="ECO:0000259" key="1">
    <source>
        <dbReference type="Pfam" id="PF24623"/>
    </source>
</evidence>
<dbReference type="EMBL" id="LDPO01000027">
    <property type="protein sequence ID" value="KLO25886.1"/>
    <property type="molecule type" value="Genomic_DNA"/>
</dbReference>